<dbReference type="RefSeq" id="WP_269315609.1">
    <property type="nucleotide sequence ID" value="NZ_CP098251.1"/>
</dbReference>
<dbReference type="PANTHER" id="PTHR43046">
    <property type="entry name" value="GDP-MANNOSE MANNOSYL HYDROLASE"/>
    <property type="match status" value="1"/>
</dbReference>
<dbReference type="Pfam" id="PF12535">
    <property type="entry name" value="Nudix_N"/>
    <property type="match status" value="1"/>
</dbReference>
<dbReference type="SUPFAM" id="SSF55811">
    <property type="entry name" value="Nudix"/>
    <property type="match status" value="1"/>
</dbReference>
<dbReference type="AlphaFoldDB" id="A0A9E9LCZ6"/>
<dbReference type="Gene3D" id="3.40.50.1000">
    <property type="entry name" value="HAD superfamily/HAD-like"/>
    <property type="match status" value="1"/>
</dbReference>
<comment type="cofactor">
    <cofactor evidence="1">
        <name>Mg(2+)</name>
        <dbReference type="ChEBI" id="CHEBI:18420"/>
    </cofactor>
</comment>
<dbReference type="InterPro" id="IPR036412">
    <property type="entry name" value="HAD-like_sf"/>
</dbReference>
<evidence type="ECO:0000256" key="1">
    <source>
        <dbReference type="ARBA" id="ARBA00001946"/>
    </source>
</evidence>
<dbReference type="PROSITE" id="PS51462">
    <property type="entry name" value="NUDIX"/>
    <property type="match status" value="1"/>
</dbReference>
<feature type="domain" description="Nudix hydrolase" evidence="3">
    <location>
        <begin position="229"/>
        <end position="354"/>
    </location>
</feature>
<sequence length="367" mass="40828">MHYRHIVFDLENTLADPGMTETGHTGNLSGRFSACTGIRPLLQGLNAMHFTVGAITCLPETEGTALLEKTGLAPCISRFIHAENTDGKTVCPLERYLEEPGIQCRDILFVTATETGCRMARKTGIDCVLAEWCHRETATTDASVTRLKRPDDLAVFLGKPGKNIPDPWLSWAIELQFIAQAGQTYSRDPFDLERFGRIREIAAEIMTAKSGLEMETVKNLFCNESGFQTPKLDTRAAIFENGKILLVRETAGKWSLPGGWVDVDQSIASNTVKEVKEEAGLDVEPVRLIAVLDGNRKQPRHYAYGICKLFVLCQAKGGRFSANHETSESAFFSLDNLPPLFTEKNTEEQIRMCFLAAADEKWQVMFD</sequence>
<dbReference type="PANTHER" id="PTHR43046:SF16">
    <property type="entry name" value="ADP-RIBOSE PYROPHOSPHATASE YJHB-RELATED"/>
    <property type="match status" value="1"/>
</dbReference>
<evidence type="ECO:0000256" key="2">
    <source>
        <dbReference type="ARBA" id="ARBA00022801"/>
    </source>
</evidence>
<gene>
    <name evidence="4" type="ORF">NB646_06820</name>
</gene>
<evidence type="ECO:0000259" key="3">
    <source>
        <dbReference type="PROSITE" id="PS51462"/>
    </source>
</evidence>
<dbReference type="InterPro" id="IPR000086">
    <property type="entry name" value="NUDIX_hydrolase_dom"/>
</dbReference>
<dbReference type="InterPro" id="IPR059176">
    <property type="entry name" value="UDP-X_N"/>
</dbReference>
<dbReference type="Pfam" id="PF00293">
    <property type="entry name" value="NUDIX"/>
    <property type="match status" value="1"/>
</dbReference>
<evidence type="ECO:0000313" key="4">
    <source>
        <dbReference type="EMBL" id="WAV90579.1"/>
    </source>
</evidence>
<dbReference type="SUPFAM" id="SSF56784">
    <property type="entry name" value="HAD-like"/>
    <property type="match status" value="1"/>
</dbReference>
<dbReference type="InterPro" id="IPR023214">
    <property type="entry name" value="HAD_sf"/>
</dbReference>
<accession>A0A9E9LCZ6</accession>
<proteinExistence type="predicted"/>
<organism evidence="4">
    <name type="scientific">Oxalobacter aliiformigenes</name>
    <dbReference type="NCBI Taxonomy" id="2946593"/>
    <lineage>
        <taxon>Bacteria</taxon>
        <taxon>Pseudomonadati</taxon>
        <taxon>Pseudomonadota</taxon>
        <taxon>Betaproteobacteria</taxon>
        <taxon>Burkholderiales</taxon>
        <taxon>Oxalobacteraceae</taxon>
        <taxon>Oxalobacter</taxon>
    </lineage>
</organism>
<dbReference type="GO" id="GO:0016787">
    <property type="term" value="F:hydrolase activity"/>
    <property type="evidence" value="ECO:0007669"/>
    <property type="project" value="UniProtKB-KW"/>
</dbReference>
<dbReference type="CDD" id="cd18889">
    <property type="entry name" value="NUDIX_ADPRase"/>
    <property type="match status" value="1"/>
</dbReference>
<protein>
    <submittedName>
        <fullName evidence="4">NUDIX hydrolase</fullName>
    </submittedName>
</protein>
<dbReference type="Gene3D" id="3.90.79.10">
    <property type="entry name" value="Nucleoside Triphosphate Pyrophosphohydrolase"/>
    <property type="match status" value="1"/>
</dbReference>
<dbReference type="EMBL" id="CP098251">
    <property type="protein sequence ID" value="WAV90579.1"/>
    <property type="molecule type" value="Genomic_DNA"/>
</dbReference>
<keyword evidence="2 4" id="KW-0378">Hydrolase</keyword>
<reference evidence="4" key="1">
    <citation type="journal article" date="2022" name="Front. Microbiol.">
        <title>New perspectives on an old grouping: The genomic and phenotypic variability of Oxalobacter formigenes and the implications for calcium oxalate stone prevention.</title>
        <authorList>
            <person name="Chmiel J.A."/>
            <person name="Carr C."/>
            <person name="Stuivenberg G.A."/>
            <person name="Venema R."/>
            <person name="Chanyi R.M."/>
            <person name="Al K.F."/>
            <person name="Giguere D."/>
            <person name="Say H."/>
            <person name="Akouris P.P."/>
            <person name="Dominguez Romero S.A."/>
            <person name="Kwong A."/>
            <person name="Tai V."/>
            <person name="Koval S.F."/>
            <person name="Razvi H."/>
            <person name="Bjazevic J."/>
            <person name="Burton J.P."/>
        </authorList>
    </citation>
    <scope>NUCLEOTIDE SEQUENCE</scope>
    <source>
        <strain evidence="4">OxK</strain>
    </source>
</reference>
<name>A0A9E9LCZ6_9BURK</name>
<dbReference type="InterPro" id="IPR015797">
    <property type="entry name" value="NUDIX_hydrolase-like_dom_sf"/>
</dbReference>
<dbReference type="Proteomes" id="UP001164819">
    <property type="component" value="Chromosome"/>
</dbReference>
<dbReference type="Gene3D" id="6.10.250.1120">
    <property type="match status" value="1"/>
</dbReference>